<dbReference type="InterPro" id="IPR002347">
    <property type="entry name" value="SDR_fam"/>
</dbReference>
<evidence type="ECO:0000313" key="3">
    <source>
        <dbReference type="EMBL" id="KZN85107.1"/>
    </source>
</evidence>
<keyword evidence="2" id="KW-0472">Membrane</keyword>
<feature type="transmembrane region" description="Helical" evidence="2">
    <location>
        <begin position="244"/>
        <end position="264"/>
    </location>
</feature>
<organism evidence="3">
    <name type="scientific">Penicillium chrysogenum</name>
    <name type="common">Penicillium notatum</name>
    <dbReference type="NCBI Taxonomy" id="5076"/>
    <lineage>
        <taxon>Eukaryota</taxon>
        <taxon>Fungi</taxon>
        <taxon>Dikarya</taxon>
        <taxon>Ascomycota</taxon>
        <taxon>Pezizomycotina</taxon>
        <taxon>Eurotiomycetes</taxon>
        <taxon>Eurotiomycetidae</taxon>
        <taxon>Eurotiales</taxon>
        <taxon>Aspergillaceae</taxon>
        <taxon>Penicillium</taxon>
        <taxon>Penicillium chrysogenum species complex</taxon>
    </lineage>
</organism>
<dbReference type="GO" id="GO:0016491">
    <property type="term" value="F:oxidoreductase activity"/>
    <property type="evidence" value="ECO:0007669"/>
    <property type="project" value="UniProtKB-KW"/>
</dbReference>
<protein>
    <recommendedName>
        <fullName evidence="4">Oxidoreductase</fullName>
    </recommendedName>
</protein>
<evidence type="ECO:0000256" key="1">
    <source>
        <dbReference type="ARBA" id="ARBA00023002"/>
    </source>
</evidence>
<name>A0A167QS14_PENCH</name>
<proteinExistence type="predicted"/>
<sequence>MVSLPDVQSSNAQIANTLPAGLVAVFVGATNGIGEAALKEFARSTRSPRAYFIGRSQEAAARITAECRQLNPEGEFTFIKADVSLIRNVDSVCRELQSKEKSINILFLSCGTIRFGEGGQDIPHHFKKKKSLLIIQTDTSEGLHVMAATGYYARTRFIVNLLPNLKQATGLRRVVSVLAGGHEGPIDVTDFQGKGMSMLKIRGHIVSMTDMALEKLAEQAPEVTFINDYPGAVKTGIGRESNTLMVWIMTMVLMIIGPLIYIPIRESGERHLFFATSAKYPPRVRLDAAVEDSAGVPLSEGVEVATGTDGKVGSGVYSIHWSGEHAGPKVVKLLAGLREEGMAENVWQHTIGEFDRITKLADV</sequence>
<dbReference type="SUPFAM" id="SSF51735">
    <property type="entry name" value="NAD(P)-binding Rossmann-fold domains"/>
    <property type="match status" value="1"/>
</dbReference>
<gene>
    <name evidence="3" type="ORF">EN45_092790</name>
</gene>
<keyword evidence="1" id="KW-0560">Oxidoreductase</keyword>
<dbReference type="Proteomes" id="UP000076449">
    <property type="component" value="Chromosome III"/>
</dbReference>
<evidence type="ECO:0008006" key="4">
    <source>
        <dbReference type="Google" id="ProtNLM"/>
    </source>
</evidence>
<keyword evidence="2" id="KW-1133">Transmembrane helix</keyword>
<dbReference type="PANTHER" id="PTHR47534:SF3">
    <property type="entry name" value="ALCOHOL DEHYDROGENASE-LIKE C-TERMINAL DOMAIN-CONTAINING PROTEIN"/>
    <property type="match status" value="1"/>
</dbReference>
<dbReference type="EMBL" id="CM002800">
    <property type="protein sequence ID" value="KZN85107.1"/>
    <property type="molecule type" value="Genomic_DNA"/>
</dbReference>
<evidence type="ECO:0000256" key="2">
    <source>
        <dbReference type="SAM" id="Phobius"/>
    </source>
</evidence>
<dbReference type="Pfam" id="PF00106">
    <property type="entry name" value="adh_short"/>
    <property type="match status" value="1"/>
</dbReference>
<keyword evidence="2" id="KW-0812">Transmembrane</keyword>
<dbReference type="InterPro" id="IPR052228">
    <property type="entry name" value="Sec_Metab_Biosynth_Oxidored"/>
</dbReference>
<dbReference type="Gene3D" id="3.40.50.720">
    <property type="entry name" value="NAD(P)-binding Rossmann-like Domain"/>
    <property type="match status" value="1"/>
</dbReference>
<dbReference type="InterPro" id="IPR036291">
    <property type="entry name" value="NAD(P)-bd_dom_sf"/>
</dbReference>
<dbReference type="AlphaFoldDB" id="A0A167QS14"/>
<reference evidence="3" key="1">
    <citation type="journal article" date="2014" name="Genome Announc.">
        <title>Complete sequencing and chromosome-scale genome assembly of the industrial progenitor strain P2niaD18 from the penicillin producer Penicillium chrysogenum.</title>
        <authorList>
            <person name="Specht T."/>
            <person name="Dahlmann T.A."/>
            <person name="Zadra I."/>
            <person name="Kurnsteiner H."/>
            <person name="Kuck U."/>
        </authorList>
    </citation>
    <scope>NUCLEOTIDE SEQUENCE [LARGE SCALE GENOMIC DNA]</scope>
    <source>
        <strain evidence="3">P2niaD18</strain>
    </source>
</reference>
<dbReference type="PANTHER" id="PTHR47534">
    <property type="entry name" value="YALI0E05731P"/>
    <property type="match status" value="1"/>
</dbReference>
<accession>A0A167QS14</accession>